<organism evidence="3 4">
    <name type="scientific">Syntrophotalea acetylenivorans</name>
    <dbReference type="NCBI Taxonomy" id="1842532"/>
    <lineage>
        <taxon>Bacteria</taxon>
        <taxon>Pseudomonadati</taxon>
        <taxon>Thermodesulfobacteriota</taxon>
        <taxon>Desulfuromonadia</taxon>
        <taxon>Desulfuromonadales</taxon>
        <taxon>Syntrophotaleaceae</taxon>
        <taxon>Syntrophotalea</taxon>
    </lineage>
</organism>
<name>A0A1L3GRY0_9BACT</name>
<evidence type="ECO:0000313" key="3">
    <source>
        <dbReference type="EMBL" id="APG28683.1"/>
    </source>
</evidence>
<feature type="domain" description="TPM" evidence="2">
    <location>
        <begin position="110"/>
        <end position="185"/>
    </location>
</feature>
<reference evidence="3 4" key="1">
    <citation type="journal article" date="2017" name="Genome Announc.">
        <title>Complete Genome Sequences of Two Acetylene-Fermenting Pelobacter acetylenicus Strains.</title>
        <authorList>
            <person name="Sutton J.M."/>
            <person name="Baesman S.M."/>
            <person name="Fierst J.L."/>
            <person name="Poret-Peterson A.T."/>
            <person name="Oremland R.S."/>
            <person name="Dunlap D.S."/>
            <person name="Akob D.M."/>
        </authorList>
    </citation>
    <scope>NUCLEOTIDE SEQUENCE [LARGE SCALE GENOMIC DNA]</scope>
    <source>
        <strain evidence="3 4">SFB93</strain>
    </source>
</reference>
<proteinExistence type="predicted"/>
<evidence type="ECO:0000313" key="4">
    <source>
        <dbReference type="Proteomes" id="UP000182517"/>
    </source>
</evidence>
<evidence type="ECO:0000256" key="1">
    <source>
        <dbReference type="SAM" id="Phobius"/>
    </source>
</evidence>
<dbReference type="STRING" id="1842532.A7E78_13085"/>
<evidence type="ECO:0000259" key="2">
    <source>
        <dbReference type="Pfam" id="PF04536"/>
    </source>
</evidence>
<dbReference type="PANTHER" id="PTHR30373:SF8">
    <property type="entry name" value="BLL7265 PROTEIN"/>
    <property type="match status" value="1"/>
</dbReference>
<dbReference type="Pfam" id="PF04536">
    <property type="entry name" value="TPM_phosphatase"/>
    <property type="match status" value="1"/>
</dbReference>
<dbReference type="Gene3D" id="3.10.310.50">
    <property type="match status" value="1"/>
</dbReference>
<dbReference type="RefSeq" id="WP_072284709.1">
    <property type="nucleotide sequence ID" value="NZ_CP015519.1"/>
</dbReference>
<keyword evidence="4" id="KW-1185">Reference proteome</keyword>
<dbReference type="InterPro" id="IPR007621">
    <property type="entry name" value="TPM_dom"/>
</dbReference>
<dbReference type="Proteomes" id="UP000182517">
    <property type="component" value="Chromosome"/>
</dbReference>
<sequence length="210" mass="23579">MTIKTDGFFSAEEQQRIEAAVEAAEKQTSGEIVPMVVGAAYDYPRAEIIGGGFFALAFASLISWWFWNASLWAFLPAFLLLYLPCKWLVRFVPALKKRLIAEAEINAEVEEKALVSFVEQGLHHTRDNTGILILICLFEHRVEVLADRGINTLVPKETWQEIVAIVTDGLRRGQACDALCRAIGRCGELLTEQFPIREDDTNELPNLIID</sequence>
<feature type="transmembrane region" description="Helical" evidence="1">
    <location>
        <begin position="48"/>
        <end position="66"/>
    </location>
</feature>
<keyword evidence="1" id="KW-0472">Membrane</keyword>
<dbReference type="PANTHER" id="PTHR30373">
    <property type="entry name" value="UPF0603 PROTEIN YGCG"/>
    <property type="match status" value="1"/>
</dbReference>
<keyword evidence="1" id="KW-1133">Transmembrane helix</keyword>
<dbReference type="AlphaFoldDB" id="A0A1L3GRY0"/>
<dbReference type="OrthoDB" id="5825388at2"/>
<dbReference type="EMBL" id="CP015519">
    <property type="protein sequence ID" value="APG28683.1"/>
    <property type="molecule type" value="Genomic_DNA"/>
</dbReference>
<feature type="transmembrane region" description="Helical" evidence="1">
    <location>
        <begin position="72"/>
        <end position="89"/>
    </location>
</feature>
<gene>
    <name evidence="3" type="ORF">A7E78_13085</name>
</gene>
<protein>
    <recommendedName>
        <fullName evidence="2">TPM domain-containing protein</fullName>
    </recommendedName>
</protein>
<dbReference type="KEGG" id="pef:A7E78_13085"/>
<accession>A0A1L3GRY0</accession>
<keyword evidence="1" id="KW-0812">Transmembrane</keyword>